<protein>
    <recommendedName>
        <fullName evidence="5">Ribosome-recycling factor</fullName>
        <shortName evidence="5">RRF</shortName>
    </recommendedName>
    <alternativeName>
        <fullName evidence="5">Ribosome-releasing factor</fullName>
    </alternativeName>
</protein>
<dbReference type="RefSeq" id="WP_003231927.1">
    <property type="nucleotide sequence ID" value="NZ_AP024621.1"/>
</dbReference>
<dbReference type="Proteomes" id="UP000032247">
    <property type="component" value="Unassembled WGS sequence"/>
</dbReference>
<evidence type="ECO:0000256" key="5">
    <source>
        <dbReference type="HAMAP-Rule" id="MF_00040"/>
    </source>
</evidence>
<dbReference type="EMBL" id="CP120576">
    <property type="protein sequence ID" value="WEY83722.1"/>
    <property type="molecule type" value="Genomic_DNA"/>
</dbReference>
<feature type="coiled-coil region" evidence="6">
    <location>
        <begin position="125"/>
        <end position="159"/>
    </location>
</feature>
<comment type="subcellular location">
    <subcellularLocation>
        <location evidence="1 5">Cytoplasm</location>
    </subcellularLocation>
</comment>
<dbReference type="SUPFAM" id="SSF55194">
    <property type="entry name" value="Ribosome recycling factor, RRF"/>
    <property type="match status" value="1"/>
</dbReference>
<evidence type="ECO:0000256" key="2">
    <source>
        <dbReference type="ARBA" id="ARBA00005912"/>
    </source>
</evidence>
<dbReference type="OMA" id="FNPMNNG"/>
<dbReference type="STRING" id="483913.AN935_08615"/>
<evidence type="ECO:0000259" key="7">
    <source>
        <dbReference type="Pfam" id="PF01765"/>
    </source>
</evidence>
<dbReference type="GO" id="GO:0006415">
    <property type="term" value="P:translational termination"/>
    <property type="evidence" value="ECO:0007669"/>
    <property type="project" value="UniProtKB-UniRule"/>
</dbReference>
<evidence type="ECO:0000313" key="11">
    <source>
        <dbReference type="EMBL" id="WEY83722.1"/>
    </source>
</evidence>
<dbReference type="HAMAP" id="MF_00040">
    <property type="entry name" value="RRF"/>
    <property type="match status" value="1"/>
</dbReference>
<feature type="coiled-coil region" evidence="6">
    <location>
        <begin position="3"/>
        <end position="30"/>
    </location>
</feature>
<dbReference type="EMBL" id="LJZV01000013">
    <property type="protein sequence ID" value="KZD91076.1"/>
    <property type="molecule type" value="Genomic_DNA"/>
</dbReference>
<dbReference type="SMR" id="A0A063XI86"/>
<evidence type="ECO:0000313" key="10">
    <source>
        <dbReference type="EMBL" id="MBO3795123.1"/>
    </source>
</evidence>
<keyword evidence="4 5" id="KW-0648">Protein biosynthesis</keyword>
<dbReference type="Gene3D" id="1.10.132.20">
    <property type="entry name" value="Ribosome-recycling factor"/>
    <property type="match status" value="1"/>
</dbReference>
<evidence type="ECO:0000313" key="13">
    <source>
        <dbReference type="Proteomes" id="UP000076442"/>
    </source>
</evidence>
<gene>
    <name evidence="5 10" type="primary">frr</name>
    <name evidence="9" type="ORF">B4122_2665</name>
    <name evidence="10" type="ORF">J5227_12570</name>
    <name evidence="11" type="ORF">P5633_15360</name>
    <name evidence="8" type="ORF">SC09_Contig19orf01202</name>
</gene>
<dbReference type="InterPro" id="IPR036191">
    <property type="entry name" value="RRF_sf"/>
</dbReference>
<reference evidence="8 12" key="1">
    <citation type="submission" date="2014-12" db="EMBL/GenBank/DDBJ databases">
        <title>Comparative genome analysis of Bacillus coagulans HM-08, Clostridium butyricum HM-68, Bacillus subtilis HM-66 and Bacillus licheniformis BL-09.</title>
        <authorList>
            <person name="Zhang H."/>
        </authorList>
    </citation>
    <scope>NUCLEOTIDE SEQUENCE [LARGE SCALE GENOMIC DNA]</scope>
    <source>
        <strain evidence="8 12">HM-66</strain>
    </source>
</reference>
<evidence type="ECO:0000313" key="9">
    <source>
        <dbReference type="EMBL" id="KZD91076.1"/>
    </source>
</evidence>
<dbReference type="GO" id="GO:0043023">
    <property type="term" value="F:ribosomal large subunit binding"/>
    <property type="evidence" value="ECO:0007669"/>
    <property type="project" value="TreeGrafter"/>
</dbReference>
<organism evidence="8 12">
    <name type="scientific">Bacillus subtilis</name>
    <dbReference type="NCBI Taxonomy" id="1423"/>
    <lineage>
        <taxon>Bacteria</taxon>
        <taxon>Bacillati</taxon>
        <taxon>Bacillota</taxon>
        <taxon>Bacilli</taxon>
        <taxon>Bacillales</taxon>
        <taxon>Bacillaceae</taxon>
        <taxon>Bacillus</taxon>
    </lineage>
</organism>
<dbReference type="GeneID" id="86873838"/>
<dbReference type="Gene3D" id="3.30.1360.40">
    <property type="match status" value="1"/>
</dbReference>
<dbReference type="GO" id="GO:0005737">
    <property type="term" value="C:cytoplasm"/>
    <property type="evidence" value="ECO:0007669"/>
    <property type="project" value="UniProtKB-SubCell"/>
</dbReference>
<keyword evidence="6" id="KW-0175">Coiled coil</keyword>
<reference evidence="11" key="4">
    <citation type="submission" date="2023-03" db="EMBL/GenBank/DDBJ databases">
        <title>Complete genome sequences of 52 Bacillus and Priestia strains isolated from West-African fermentations and 26 reference strains from the DSMZ collection.</title>
        <authorList>
            <person name="Wiedenbein E.S."/>
            <person name="Canoy T.S."/>
            <person name="Hui Y."/>
            <person name="Parkouda C."/>
            <person name="Dawende C."/>
            <person name="Ametefe E."/>
            <person name="Jespersen L."/>
            <person name="Nielsen D.S."/>
        </authorList>
    </citation>
    <scope>NUCLEOTIDE SEQUENCE</scope>
    <source>
        <strain evidence="11">PRO56</strain>
    </source>
</reference>
<dbReference type="InterPro" id="IPR002661">
    <property type="entry name" value="Ribosome_recyc_fac"/>
</dbReference>
<sequence length="185" mass="20767">MSKEVLTQTKEKMEKAIAAYQRELATVRAGRANPSLLDKVTVEYYGAQTPLNQLSSINVPEARMLVITPYDKTAIGDIEKAILKADLGLTPTSDGNMIRIAIPALTEERRKELVKVVKKYAEEAKVAVRNVRRDANDDLKKLEKNGDITEDELRASTEDVQKLTDEYVSKIDSVTKDKEKEIMEV</sequence>
<evidence type="ECO:0000256" key="3">
    <source>
        <dbReference type="ARBA" id="ARBA00022490"/>
    </source>
</evidence>
<evidence type="ECO:0000256" key="4">
    <source>
        <dbReference type="ARBA" id="ARBA00022917"/>
    </source>
</evidence>
<evidence type="ECO:0000256" key="6">
    <source>
        <dbReference type="SAM" id="Coils"/>
    </source>
</evidence>
<dbReference type="EMBL" id="JXBC01000002">
    <property type="protein sequence ID" value="KIU12666.1"/>
    <property type="molecule type" value="Genomic_DNA"/>
</dbReference>
<dbReference type="Proteomes" id="UP000665181">
    <property type="component" value="Unassembled WGS sequence"/>
</dbReference>
<keyword evidence="3 5" id="KW-0963">Cytoplasm</keyword>
<reference evidence="9 13" key="2">
    <citation type="submission" date="2015-09" db="EMBL/GenBank/DDBJ databases">
        <title>Spore heat resistance.</title>
        <authorList>
            <person name="Boekhorst J."/>
            <person name="Berendsen E.M."/>
            <person name="Wells-Bennik M.H."/>
            <person name="Kuipers O.P."/>
        </authorList>
    </citation>
    <scope>NUCLEOTIDE SEQUENCE [LARGE SCALE GENOMIC DNA]</scope>
    <source>
        <strain evidence="9 13">B4122</strain>
    </source>
</reference>
<name>A0A063XI86_BACIU</name>
<dbReference type="Pfam" id="PF01765">
    <property type="entry name" value="RRF"/>
    <property type="match status" value="1"/>
</dbReference>
<dbReference type="PANTHER" id="PTHR20982:SF3">
    <property type="entry name" value="MITOCHONDRIAL RIBOSOME RECYCLING FACTOR PSEUDO 1"/>
    <property type="match status" value="1"/>
</dbReference>
<dbReference type="FunFam" id="1.10.132.20:FF:000001">
    <property type="entry name" value="Ribosome-recycling factor"/>
    <property type="match status" value="1"/>
</dbReference>
<comment type="function">
    <text evidence="5">Responsible for the release of ribosomes from messenger RNA at the termination of protein biosynthesis. May increase the efficiency of translation by recycling ribosomes from one round of translation to another.</text>
</comment>
<feature type="domain" description="Ribosome recycling factor" evidence="7">
    <location>
        <begin position="21"/>
        <end position="183"/>
    </location>
</feature>
<dbReference type="InterPro" id="IPR023584">
    <property type="entry name" value="Ribosome_recyc_fac_dom"/>
</dbReference>
<comment type="similarity">
    <text evidence="2 5">Belongs to the RRF family.</text>
</comment>
<reference evidence="10" key="3">
    <citation type="submission" date="2021-03" db="EMBL/GenBank/DDBJ databases">
        <title>Isolation of Bacillus subtilis from fermented food sample.</title>
        <authorList>
            <person name="Lakshmanan V."/>
            <person name="Athira K."/>
            <person name="Rajagopal K."/>
        </authorList>
    </citation>
    <scope>NUCLEOTIDE SEQUENCE</scope>
    <source>
        <strain evidence="10">S1</strain>
    </source>
</reference>
<dbReference type="EMBL" id="JAGFPW010000010">
    <property type="protein sequence ID" value="MBO3795123.1"/>
    <property type="molecule type" value="Genomic_DNA"/>
</dbReference>
<evidence type="ECO:0000256" key="1">
    <source>
        <dbReference type="ARBA" id="ARBA00004496"/>
    </source>
</evidence>
<accession>A0A063XI86</accession>
<dbReference type="AlphaFoldDB" id="A0A063XI86"/>
<dbReference type="PANTHER" id="PTHR20982">
    <property type="entry name" value="RIBOSOME RECYCLING FACTOR"/>
    <property type="match status" value="1"/>
</dbReference>
<evidence type="ECO:0000313" key="8">
    <source>
        <dbReference type="EMBL" id="KIU12666.1"/>
    </source>
</evidence>
<dbReference type="FunFam" id="3.30.1360.40:FF:000001">
    <property type="entry name" value="Ribosome-recycling factor"/>
    <property type="match status" value="1"/>
</dbReference>
<evidence type="ECO:0000313" key="12">
    <source>
        <dbReference type="Proteomes" id="UP000032247"/>
    </source>
</evidence>
<dbReference type="Proteomes" id="UP001214898">
    <property type="component" value="Chromosome"/>
</dbReference>
<dbReference type="CDD" id="cd00520">
    <property type="entry name" value="RRF"/>
    <property type="match status" value="1"/>
</dbReference>
<proteinExistence type="inferred from homology"/>
<dbReference type="NCBIfam" id="TIGR00496">
    <property type="entry name" value="frr"/>
    <property type="match status" value="1"/>
</dbReference>
<dbReference type="PATRIC" id="fig|1423.134.peg.2896"/>
<dbReference type="Proteomes" id="UP000076442">
    <property type="component" value="Unassembled WGS sequence"/>
</dbReference>